<evidence type="ECO:0000313" key="2">
    <source>
        <dbReference type="Proteomes" id="UP000177602"/>
    </source>
</evidence>
<dbReference type="Proteomes" id="UP000177602">
    <property type="component" value="Unassembled WGS sequence"/>
</dbReference>
<dbReference type="Pfam" id="PF03641">
    <property type="entry name" value="Lysine_decarbox"/>
    <property type="match status" value="1"/>
</dbReference>
<reference evidence="1 2" key="1">
    <citation type="journal article" date="2016" name="Nat. Commun.">
        <title>Thousands of microbial genomes shed light on interconnected biogeochemical processes in an aquifer system.</title>
        <authorList>
            <person name="Anantharaman K."/>
            <person name="Brown C.T."/>
            <person name="Hug L.A."/>
            <person name="Sharon I."/>
            <person name="Castelle C.J."/>
            <person name="Probst A.J."/>
            <person name="Thomas B.C."/>
            <person name="Singh A."/>
            <person name="Wilkins M.J."/>
            <person name="Karaoz U."/>
            <person name="Brodie E.L."/>
            <person name="Williams K.H."/>
            <person name="Hubbard S.S."/>
            <person name="Banfield J.F."/>
        </authorList>
    </citation>
    <scope>NUCLEOTIDE SEQUENCE [LARGE SCALE GENOMIC DNA]</scope>
</reference>
<dbReference type="PANTHER" id="PTHR43393:SF3">
    <property type="entry name" value="LYSINE DECARBOXYLASE-LIKE PROTEIN"/>
    <property type="match status" value="1"/>
</dbReference>
<organism evidence="1 2">
    <name type="scientific">Candidatus Nomurabacteria bacterium RIFCSPHIGHO2_01_FULL_40_12</name>
    <dbReference type="NCBI Taxonomy" id="1801737"/>
    <lineage>
        <taxon>Bacteria</taxon>
        <taxon>Candidatus Nomuraibacteriota</taxon>
    </lineage>
</organism>
<name>A0A1F6V0A5_9BACT</name>
<dbReference type="AlphaFoldDB" id="A0A1F6V0A5"/>
<dbReference type="STRING" id="1801737.A2818_00065"/>
<accession>A0A1F6V0A5</accession>
<evidence type="ECO:0008006" key="3">
    <source>
        <dbReference type="Google" id="ProtNLM"/>
    </source>
</evidence>
<dbReference type="SUPFAM" id="SSF102405">
    <property type="entry name" value="MCP/YpsA-like"/>
    <property type="match status" value="1"/>
</dbReference>
<dbReference type="PANTHER" id="PTHR43393">
    <property type="entry name" value="CYTOKININ RIBOSIDE 5'-MONOPHOSPHATE PHOSPHORIBOHYDROLASE"/>
    <property type="match status" value="1"/>
</dbReference>
<dbReference type="GO" id="GO:0005829">
    <property type="term" value="C:cytosol"/>
    <property type="evidence" value="ECO:0007669"/>
    <property type="project" value="TreeGrafter"/>
</dbReference>
<dbReference type="InterPro" id="IPR052341">
    <property type="entry name" value="LOG_family_nucleotidases"/>
</dbReference>
<dbReference type="Gene3D" id="3.40.50.450">
    <property type="match status" value="1"/>
</dbReference>
<protein>
    <recommendedName>
        <fullName evidence="3">Cytokinin riboside 5'-monophosphate phosphoribohydrolase</fullName>
    </recommendedName>
</protein>
<sequence length="218" mass="25462">MENSFKLLKEKDKKHFKVTVFGSSRVKKNDIIYKQTKKLAFLLGKKGIDVVTGGGPGLMQAANEGHQLGNKKTGKRAHSIGIGVKLLWKQKFNKAVQYKKEFNRFSQRLDEFMLFSNAIVVMPGGLGTLLELFYSWQLVQVHHICDIPIILMGDTWRGLLKWIKKDPLAKKYLDKRDYDLIFYVKNPEQAVNIIEEKYKRFKKREKNFCLNFKKYKIN</sequence>
<proteinExistence type="predicted"/>
<comment type="caution">
    <text evidence="1">The sequence shown here is derived from an EMBL/GenBank/DDBJ whole genome shotgun (WGS) entry which is preliminary data.</text>
</comment>
<gene>
    <name evidence="1" type="ORF">A2818_00065</name>
</gene>
<evidence type="ECO:0000313" key="1">
    <source>
        <dbReference type="EMBL" id="OGI63191.1"/>
    </source>
</evidence>
<dbReference type="EMBL" id="MFTN01000010">
    <property type="protein sequence ID" value="OGI63191.1"/>
    <property type="molecule type" value="Genomic_DNA"/>
</dbReference>
<dbReference type="InterPro" id="IPR031100">
    <property type="entry name" value="LOG_fam"/>
</dbReference>